<dbReference type="RefSeq" id="WP_157874121.1">
    <property type="nucleotide sequence ID" value="NZ_CP011005.1"/>
</dbReference>
<feature type="domain" description="Metallo-beta-lactamase" evidence="1">
    <location>
        <begin position="76"/>
        <end position="228"/>
    </location>
</feature>
<proteinExistence type="predicted"/>
<dbReference type="SMART" id="SM00849">
    <property type="entry name" value="Lactamase_B"/>
    <property type="match status" value="1"/>
</dbReference>
<evidence type="ECO:0000313" key="2">
    <source>
        <dbReference type="EMBL" id="AJT41459.1"/>
    </source>
</evidence>
<dbReference type="Proteomes" id="UP000061839">
    <property type="component" value="Chromosome"/>
</dbReference>
<dbReference type="HOGENOM" id="CLU_047034_0_0_11"/>
<dbReference type="PATRIC" id="fig|1618207.4.peg.1597"/>
<dbReference type="Pfam" id="PF00753">
    <property type="entry name" value="Lactamase_B"/>
    <property type="match status" value="1"/>
</dbReference>
<dbReference type="Gene3D" id="3.60.15.10">
    <property type="entry name" value="Ribonuclease Z/Hydroxyacylglutathione hydrolase-like"/>
    <property type="match status" value="1"/>
</dbReference>
<dbReference type="KEGG" id="ari:UM93_07895"/>
<reference evidence="2 3" key="1">
    <citation type="journal article" date="2015" name="Genome Announc.">
        <title>Complete Genome Sequencing of Protease-Producing Novel Arthrobacter sp. Strain IHBB 11108 Using PacBio Single-Molecule Real-Time Sequencing Technology.</title>
        <authorList>
            <person name="Kiran S."/>
            <person name="Swarnkar M.K."/>
            <person name="Pal M."/>
            <person name="Thakur R."/>
            <person name="Tewari R."/>
            <person name="Singh A.K."/>
            <person name="Gulati A."/>
        </authorList>
    </citation>
    <scope>NUCLEOTIDE SEQUENCE [LARGE SCALE GENOMIC DNA]</scope>
    <source>
        <strain evidence="2 3">IHBB 11108</strain>
    </source>
</reference>
<dbReference type="InterPro" id="IPR036866">
    <property type="entry name" value="RibonucZ/Hydroxyglut_hydro"/>
</dbReference>
<accession>A0A0D4BYQ5</accession>
<organism evidence="2 3">
    <name type="scientific">Psychromicrobium lacuslunae</name>
    <dbReference type="NCBI Taxonomy" id="1618207"/>
    <lineage>
        <taxon>Bacteria</taxon>
        <taxon>Bacillati</taxon>
        <taxon>Actinomycetota</taxon>
        <taxon>Actinomycetes</taxon>
        <taxon>Micrococcales</taxon>
        <taxon>Micrococcaceae</taxon>
        <taxon>Psychromicrobium</taxon>
    </lineage>
</organism>
<sequence length="272" mass="30022">MNTSVVLCETCGVEHSSETLKAGDCKICQDDRQYLPRSGQSWVTLADLVSREQQMEFAEVHPRIWEIQPTPRMGIGQHSILLRTSAGNLLWDPPAFIDAASIARVEELGGIAAIASSHPHMFGVQLEWSAAFSNAPVYVAEADRQWLRREGAAIRYWSESEQVLPEVKLVQTGGHFPGSAVAHFSAGEGVLLSGDTIFPTPSGWVTFMRSYPNYIPLSPNLVRHITQRISTLDFNRLHGNFGNVIPEQAKEVVNASAERYIAWASGQNDHLG</sequence>
<dbReference type="SUPFAM" id="SSF56281">
    <property type="entry name" value="Metallo-hydrolase/oxidoreductase"/>
    <property type="match status" value="1"/>
</dbReference>
<keyword evidence="3" id="KW-1185">Reference proteome</keyword>
<dbReference type="OrthoDB" id="2373347at2"/>
<evidence type="ECO:0000313" key="3">
    <source>
        <dbReference type="Proteomes" id="UP000061839"/>
    </source>
</evidence>
<dbReference type="STRING" id="1618207.UM93_07895"/>
<dbReference type="PANTHER" id="PTHR36839">
    <property type="entry name" value="METALLO-BETA-LACTAMASE FAMILY PROTEIN (AFU_ORTHOLOGUE AFUA_5G12770)"/>
    <property type="match status" value="1"/>
</dbReference>
<protein>
    <recommendedName>
        <fullName evidence="1">Metallo-beta-lactamase domain-containing protein</fullName>
    </recommendedName>
</protein>
<dbReference type="PANTHER" id="PTHR36839:SF1">
    <property type="entry name" value="METALLO-BETA-LACTAMASE FAMILY PROTEIN (AFU_ORTHOLOGUE AFUA_5G12770)"/>
    <property type="match status" value="1"/>
</dbReference>
<dbReference type="InterPro" id="IPR001279">
    <property type="entry name" value="Metallo-B-lactamas"/>
</dbReference>
<gene>
    <name evidence="2" type="ORF">UM93_07895</name>
</gene>
<dbReference type="AlphaFoldDB" id="A0A0D4BYQ5"/>
<dbReference type="EMBL" id="CP011005">
    <property type="protein sequence ID" value="AJT41459.1"/>
    <property type="molecule type" value="Genomic_DNA"/>
</dbReference>
<name>A0A0D4BYQ5_9MICC</name>
<evidence type="ECO:0000259" key="1">
    <source>
        <dbReference type="SMART" id="SM00849"/>
    </source>
</evidence>